<dbReference type="InterPro" id="IPR041573">
    <property type="entry name" value="Desmoplakin_Spectrin-like"/>
</dbReference>
<evidence type="ECO:0000256" key="3">
    <source>
        <dbReference type="ARBA" id="ARBA00004316"/>
    </source>
</evidence>
<feature type="region of interest" description="Disordered" evidence="18">
    <location>
        <begin position="4161"/>
        <end position="4186"/>
    </location>
</feature>
<dbReference type="InterPro" id="IPR049538">
    <property type="entry name" value="PCN-like_spectrin-like_rpt"/>
</dbReference>
<dbReference type="PROSITE" id="PS50021">
    <property type="entry name" value="CH"/>
    <property type="match status" value="2"/>
</dbReference>
<feature type="compositionally biased region" description="Basic and acidic residues" evidence="18">
    <location>
        <begin position="2254"/>
        <end position="2267"/>
    </location>
</feature>
<dbReference type="Gene3D" id="1.10.238.10">
    <property type="entry name" value="EF-hand"/>
    <property type="match status" value="1"/>
</dbReference>
<dbReference type="PANTHER" id="PTHR23169">
    <property type="entry name" value="ENVOPLAKIN"/>
    <property type="match status" value="1"/>
</dbReference>
<dbReference type="RefSeq" id="XP_070633862.1">
    <property type="nucleotide sequence ID" value="XM_070777761.1"/>
</dbReference>
<dbReference type="Gene3D" id="1.20.58.1060">
    <property type="match status" value="1"/>
</dbReference>
<dbReference type="SUPFAM" id="SSF46966">
    <property type="entry name" value="Spectrin repeat"/>
    <property type="match status" value="27"/>
</dbReference>
<dbReference type="InterPro" id="IPR002048">
    <property type="entry name" value="EF_hand_dom"/>
</dbReference>
<feature type="domain" description="EF-hand" evidence="21">
    <location>
        <begin position="7295"/>
        <end position="7330"/>
    </location>
</feature>
<dbReference type="Pfam" id="PF21019">
    <property type="entry name" value="Spectrin_3"/>
    <property type="match status" value="1"/>
</dbReference>
<name>A0ABM4RE87_BOSIN</name>
<dbReference type="SUPFAM" id="SSF75399">
    <property type="entry name" value="Plakin repeat"/>
    <property type="match status" value="2"/>
</dbReference>
<dbReference type="Gene3D" id="3.30.920.20">
    <property type="entry name" value="Gas2-like domain"/>
    <property type="match status" value="1"/>
</dbReference>
<dbReference type="Pfam" id="PF00435">
    <property type="entry name" value="Spectrin"/>
    <property type="match status" value="19"/>
</dbReference>
<dbReference type="InterPro" id="IPR011992">
    <property type="entry name" value="EF-hand-dom_pair"/>
</dbReference>
<feature type="domain" description="Calponin-homology (CH)" evidence="20">
    <location>
        <begin position="220"/>
        <end position="323"/>
    </location>
</feature>
<dbReference type="GeneID" id="109576538"/>
<feature type="coiled-coil region" evidence="17">
    <location>
        <begin position="3888"/>
        <end position="3957"/>
    </location>
</feature>
<evidence type="ECO:0000256" key="15">
    <source>
        <dbReference type="ARBA" id="ARBA00023273"/>
    </source>
</evidence>
<feature type="compositionally biased region" description="Basic and acidic residues" evidence="18">
    <location>
        <begin position="3280"/>
        <end position="3290"/>
    </location>
</feature>
<evidence type="ECO:0000256" key="1">
    <source>
        <dbReference type="ARBA" id="ARBA00004236"/>
    </source>
</evidence>
<feature type="compositionally biased region" description="Polar residues" evidence="18">
    <location>
        <begin position="2437"/>
        <end position="2451"/>
    </location>
</feature>
<feature type="coiled-coil region" evidence="17">
    <location>
        <begin position="6256"/>
        <end position="6283"/>
    </location>
</feature>
<dbReference type="PROSITE" id="PS00018">
    <property type="entry name" value="EF_HAND_1"/>
    <property type="match status" value="2"/>
</dbReference>
<dbReference type="InterPro" id="IPR041615">
    <property type="entry name" value="Desmoplakin_SH3"/>
</dbReference>
<evidence type="ECO:0000256" key="11">
    <source>
        <dbReference type="ARBA" id="ARBA00022837"/>
    </source>
</evidence>
<keyword evidence="5" id="KW-1003">Cell membrane</keyword>
<dbReference type="PROSITE" id="PS00020">
    <property type="entry name" value="ACTININ_2"/>
    <property type="match status" value="1"/>
</dbReference>
<dbReference type="SUPFAM" id="SSF47473">
    <property type="entry name" value="EF-hand"/>
    <property type="match status" value="1"/>
</dbReference>
<dbReference type="Gene3D" id="3.90.1290.10">
    <property type="entry name" value="Plakin repeat"/>
    <property type="match status" value="3"/>
</dbReference>
<evidence type="ECO:0000256" key="6">
    <source>
        <dbReference type="ARBA" id="ARBA00022490"/>
    </source>
</evidence>
<evidence type="ECO:0000256" key="13">
    <source>
        <dbReference type="ARBA" id="ARBA00023203"/>
    </source>
</evidence>
<feature type="coiled-coil region" evidence="17">
    <location>
        <begin position="4909"/>
        <end position="5004"/>
    </location>
</feature>
<dbReference type="Pfam" id="PF00681">
    <property type="entry name" value="Plectin"/>
    <property type="match status" value="2"/>
</dbReference>
<dbReference type="SMART" id="SM00033">
    <property type="entry name" value="CH"/>
    <property type="match status" value="2"/>
</dbReference>
<feature type="coiled-coil region" evidence="17">
    <location>
        <begin position="6515"/>
        <end position="6553"/>
    </location>
</feature>
<dbReference type="InterPro" id="IPR003108">
    <property type="entry name" value="GAR_dom"/>
</dbReference>
<feature type="compositionally biased region" description="Low complexity" evidence="18">
    <location>
        <begin position="7449"/>
        <end position="7460"/>
    </location>
</feature>
<dbReference type="Pfam" id="PF00307">
    <property type="entry name" value="CH"/>
    <property type="match status" value="2"/>
</dbReference>
<gene>
    <name evidence="24" type="primary">DST</name>
</gene>
<keyword evidence="8" id="KW-0493">Microtubule</keyword>
<dbReference type="PROSITE" id="PS50222">
    <property type="entry name" value="EF_HAND_2"/>
    <property type="match status" value="2"/>
</dbReference>
<dbReference type="Pfam" id="PF13499">
    <property type="entry name" value="EF-hand_7"/>
    <property type="match status" value="1"/>
</dbReference>
<feature type="coiled-coil region" evidence="17">
    <location>
        <begin position="5228"/>
        <end position="5255"/>
    </location>
</feature>
<evidence type="ECO:0000256" key="5">
    <source>
        <dbReference type="ARBA" id="ARBA00022475"/>
    </source>
</evidence>
<feature type="region of interest" description="Disordered" evidence="18">
    <location>
        <begin position="2745"/>
        <end position="2797"/>
    </location>
</feature>
<dbReference type="InterPro" id="IPR002017">
    <property type="entry name" value="Spectrin_repeat"/>
</dbReference>
<evidence type="ECO:0000313" key="24">
    <source>
        <dbReference type="RefSeq" id="XP_070633862.1"/>
    </source>
</evidence>
<dbReference type="PANTHER" id="PTHR23169:SF24">
    <property type="entry name" value="DYSTONIN"/>
    <property type="match status" value="1"/>
</dbReference>
<feature type="domain" description="Calponin-homology (CH)" evidence="20">
    <location>
        <begin position="336"/>
        <end position="440"/>
    </location>
</feature>
<evidence type="ECO:0000259" key="20">
    <source>
        <dbReference type="PROSITE" id="PS50021"/>
    </source>
</evidence>
<keyword evidence="12" id="KW-0472">Membrane</keyword>
<feature type="coiled-coil region" evidence="17">
    <location>
        <begin position="5378"/>
        <end position="5405"/>
    </location>
</feature>
<feature type="region of interest" description="Disordered" evidence="18">
    <location>
        <begin position="3280"/>
        <end position="3300"/>
    </location>
</feature>
<feature type="region of interest" description="Disordered" evidence="18">
    <location>
        <begin position="2422"/>
        <end position="2451"/>
    </location>
</feature>
<reference evidence="24" key="1">
    <citation type="submission" date="2025-08" db="UniProtKB">
        <authorList>
            <consortium name="RefSeq"/>
        </authorList>
    </citation>
    <scope>IDENTIFICATION</scope>
    <source>
        <tissue evidence="24">Blood</tissue>
    </source>
</reference>
<evidence type="ECO:0000256" key="4">
    <source>
        <dbReference type="ARBA" id="ARBA00022443"/>
    </source>
</evidence>
<proteinExistence type="predicted"/>
<feature type="region of interest" description="Disordered" evidence="18">
    <location>
        <begin position="130"/>
        <end position="197"/>
    </location>
</feature>
<feature type="coiled-coil region" evidence="17">
    <location>
        <begin position="919"/>
        <end position="953"/>
    </location>
</feature>
<dbReference type="CDD" id="cd00176">
    <property type="entry name" value="SPEC"/>
    <property type="match status" value="17"/>
</dbReference>
<evidence type="ECO:0000259" key="21">
    <source>
        <dbReference type="PROSITE" id="PS50222"/>
    </source>
</evidence>
<dbReference type="InterPro" id="IPR043197">
    <property type="entry name" value="Plakin"/>
</dbReference>
<evidence type="ECO:0000256" key="14">
    <source>
        <dbReference type="ARBA" id="ARBA00023212"/>
    </source>
</evidence>
<keyword evidence="23" id="KW-1185">Reference proteome</keyword>
<dbReference type="InterPro" id="IPR035915">
    <property type="entry name" value="Plakin_repeat_sf"/>
</dbReference>
<feature type="compositionally biased region" description="Acidic residues" evidence="18">
    <location>
        <begin position="2574"/>
        <end position="2598"/>
    </location>
</feature>
<dbReference type="InterPro" id="IPR001452">
    <property type="entry name" value="SH3_domain"/>
</dbReference>
<keyword evidence="7" id="KW-0597">Phosphoprotein</keyword>
<dbReference type="Pfam" id="PF17902">
    <property type="entry name" value="SH3_10"/>
    <property type="match status" value="1"/>
</dbReference>
<evidence type="ECO:0000256" key="12">
    <source>
        <dbReference type="ARBA" id="ARBA00023136"/>
    </source>
</evidence>
<dbReference type="InterPro" id="IPR001101">
    <property type="entry name" value="Plectin_repeat"/>
</dbReference>
<feature type="domain" description="SH3" evidence="19">
    <location>
        <begin position="1072"/>
        <end position="1129"/>
    </location>
</feature>
<dbReference type="Proteomes" id="UP001652663">
    <property type="component" value="Chromosome 23"/>
</dbReference>
<dbReference type="SUPFAM" id="SSF143575">
    <property type="entry name" value="GAS2 domain-like"/>
    <property type="match status" value="1"/>
</dbReference>
<keyword evidence="15" id="KW-0966">Cell projection</keyword>
<evidence type="ECO:0000256" key="18">
    <source>
        <dbReference type="SAM" id="MobiDB-lite"/>
    </source>
</evidence>
<dbReference type="SMART" id="SM00250">
    <property type="entry name" value="PLEC"/>
    <property type="match status" value="9"/>
</dbReference>
<feature type="domain" description="GAR" evidence="22">
    <location>
        <begin position="7335"/>
        <end position="7413"/>
    </location>
</feature>
<dbReference type="PROSITE" id="PS51460">
    <property type="entry name" value="GAR"/>
    <property type="match status" value="1"/>
</dbReference>
<feature type="compositionally biased region" description="Acidic residues" evidence="18">
    <location>
        <begin position="2701"/>
        <end position="2716"/>
    </location>
</feature>
<feature type="coiled-coil region" evidence="17">
    <location>
        <begin position="1393"/>
        <end position="1427"/>
    </location>
</feature>
<dbReference type="PROSITE" id="PS50002">
    <property type="entry name" value="SH3"/>
    <property type="match status" value="1"/>
</dbReference>
<keyword evidence="10" id="KW-0677">Repeat</keyword>
<keyword evidence="13" id="KW-0009">Actin-binding</keyword>
<evidence type="ECO:0000256" key="2">
    <source>
        <dbReference type="ARBA" id="ARBA00004245"/>
    </source>
</evidence>
<dbReference type="InterPro" id="IPR036534">
    <property type="entry name" value="GAR_dom_sf"/>
</dbReference>
<dbReference type="CDD" id="cd21236">
    <property type="entry name" value="CH_DYST_rpt1"/>
    <property type="match status" value="1"/>
</dbReference>
<dbReference type="Pfam" id="PF21020">
    <property type="entry name" value="Spectrin_4"/>
    <property type="match status" value="1"/>
</dbReference>
<dbReference type="SUPFAM" id="SSF47576">
    <property type="entry name" value="Calponin-homology domain, CH-domain"/>
    <property type="match status" value="1"/>
</dbReference>
<feature type="region of interest" description="Disordered" evidence="18">
    <location>
        <begin position="2687"/>
        <end position="2723"/>
    </location>
</feature>
<feature type="compositionally biased region" description="Acidic residues" evidence="18">
    <location>
        <begin position="2493"/>
        <end position="2507"/>
    </location>
</feature>
<feature type="domain" description="EF-hand" evidence="21">
    <location>
        <begin position="7259"/>
        <end position="7294"/>
    </location>
</feature>
<evidence type="ECO:0000313" key="23">
    <source>
        <dbReference type="Proteomes" id="UP001652663"/>
    </source>
</evidence>
<feature type="coiled-coil region" evidence="17">
    <location>
        <begin position="4517"/>
        <end position="4544"/>
    </location>
</feature>
<evidence type="ECO:0000256" key="10">
    <source>
        <dbReference type="ARBA" id="ARBA00022737"/>
    </source>
</evidence>
<keyword evidence="11" id="KW-0106">Calcium</keyword>
<feature type="region of interest" description="Disordered" evidence="18">
    <location>
        <begin position="3195"/>
        <end position="3239"/>
    </location>
</feature>
<feature type="coiled-coil region" evidence="17">
    <location>
        <begin position="1603"/>
        <end position="1637"/>
    </location>
</feature>
<evidence type="ECO:0000256" key="7">
    <source>
        <dbReference type="ARBA" id="ARBA00022553"/>
    </source>
</evidence>
<protein>
    <submittedName>
        <fullName evidence="24">Dystonin isoform X28</fullName>
    </submittedName>
</protein>
<dbReference type="Gene3D" id="1.20.58.60">
    <property type="match status" value="31"/>
</dbReference>
<comment type="subcellular location">
    <subcellularLocation>
        <location evidence="1">Cell membrane</location>
    </subcellularLocation>
    <subcellularLocation>
        <location evidence="3">Cell projection</location>
    </subcellularLocation>
    <subcellularLocation>
        <location evidence="2">Cytoplasm</location>
        <location evidence="2">Cytoskeleton</location>
    </subcellularLocation>
</comment>
<dbReference type="Pfam" id="PF02187">
    <property type="entry name" value="GAS2"/>
    <property type="match status" value="1"/>
</dbReference>
<dbReference type="Gene3D" id="2.30.30.40">
    <property type="entry name" value="SH3 Domains"/>
    <property type="match status" value="1"/>
</dbReference>
<keyword evidence="4 16" id="KW-0728">SH3 domain</keyword>
<feature type="compositionally biased region" description="Basic and acidic residues" evidence="18">
    <location>
        <begin position="2422"/>
        <end position="2436"/>
    </location>
</feature>
<dbReference type="Gene3D" id="1.10.418.10">
    <property type="entry name" value="Calponin-like domain"/>
    <property type="match status" value="2"/>
</dbReference>
<evidence type="ECO:0000256" key="17">
    <source>
        <dbReference type="SAM" id="Coils"/>
    </source>
</evidence>
<keyword evidence="6" id="KW-0963">Cytoplasm</keyword>
<feature type="compositionally biased region" description="Basic and acidic residues" evidence="18">
    <location>
        <begin position="4167"/>
        <end position="4186"/>
    </location>
</feature>
<feature type="coiled-coil region" evidence="17">
    <location>
        <begin position="7017"/>
        <end position="7044"/>
    </location>
</feature>
<dbReference type="InterPro" id="IPR036872">
    <property type="entry name" value="CH_dom_sf"/>
</dbReference>
<feature type="region of interest" description="Disordered" evidence="18">
    <location>
        <begin position="7437"/>
        <end position="7484"/>
    </location>
</feature>
<feature type="region of interest" description="Disordered" evidence="18">
    <location>
        <begin position="2486"/>
        <end position="2598"/>
    </location>
</feature>
<feature type="coiled-coil region" evidence="17">
    <location>
        <begin position="855"/>
        <end position="882"/>
    </location>
</feature>
<sequence length="7645" mass="860951">MIAAAFLVLLRPYSIQCALFLLLLLLGTIATIIFFCCWHRRLQKARHPMKSVFSGRSRSRDAVLRSHHFRSEVIYLARTLKGFRSSPRHLRRRAAAAARLEDVKPAAEVPVQSEQDGAVRRRRLRRGARVPPEFYQSVQSAAARRPSSGNASYRCSMSSSADFSDEDDFSQKSGSASPAPGDTLPWNLPKHERSKRKIHGGSVLDPAERAVLRIADERDKVQKKTFTKWINQHLMKVRKHVNDLYEDLRDGHNLISLLEVLSGDTLPREKGRMRFHRLQNVQIALDYLKRRQVKLVNIRNDDITDGNPKLTLGLIWTIILHFQISDIHVTGESEDMSAKERLLLWTQQATEGYAGIRCENFTTCWRDGKLFNAIIHKYRPDLIDMNTVAVQSNLANLEHAFYVAEKIGVIRLLDPEDVDVSSPDEKSVITYVSSLYDAFPKVPEGGEGIGANDVEVKWIEYQNMVNYLVQWIRHHVATMSERTFPNNPVELKALYNQYLQFKETEIPPKETEKSKIKRLYKLLEIWIEFGRIKLLQGYHPNDIEKEWGKLIIAMLEREKALRPEVERLEMLQQIANRVQRGSVICEDKLLLARNALQSDSKRLESGLQFQNEAEIAGYILECENLLRQHVIDVQILIDGKYYQADQLVQRVAKLRDDIMALRNECSSVYSKGRVLTTEQTKLMISGISQSLNAGFAQTLNPSMNSGLTQGLTPSLTPSSVTSGLSSGLTSRLTPSVTPAYTPGFPSGLVPSFGSGGETSSLQTLKLMQIRKPLLKSSLLDQNLTEEEINMKFVQDLLNWVDEMQVQLDRTEWGSDLPSVESHLENHKNVHRAIEEFESSLKEAKISEIQMTAPLKLTYAEKLHRLENQYAKLLNTSRNQERHLDTLHNFVTRATNELIWLNEKEEEEVAYDWSERNTNIARKRDYHAELMRELDQKEETIKSVQEIAEQLLLENHPARLTIEAYRAAMQTQWSWILQLCQCVEQHVKENSAYFEFFNDAKEATDYLRNLKDAIQRKYSCDRSSSIHKLEDLVQESMEEKEELLQYKSTVASLMGRAKTIVQLKPRNADCPLKTSLPIKAICDYRQIEITIFKDDECVLANNSHRAKWKVISPTGNEAMVPSVCFTVPPPNKEAVDLANRIEQQYQNVLTLWHESHINMKSVVSWHHLINEIDRIRASNVASIKTMLPGEHQQVLSNLQSRFEDFLEDSQESQIFSGSDITQLEKEVNVCKQYYQELLKSAEREEQEESAYNLYISEVRNLRLRLESCEDRLIRQIRTPLERDDLHESVFRISEQEKLKKELERLKDDLATITSKCEDFFSQAPASASTPALRSELSVVVQSMNHVYSMSSTYIEKLKTVNLVLKNTQAAEALVKLYETKLCEEEAVIADKNNIENLISTLKQWRSEVDEKREVFHELEDELQRAKTISDEMFKTYKERDLDFDWHKEKADQLVERWQNVHVQIDNRLRDLEGIGKSLKYYRDTYHLLDDWIQQVETTQKKIQENQPENSKALATQLNQQKMLVSEIEMKQSKMDECQKYAEQYSTAVKDYELQTMTYRAMVDSQQKSPVKRRRMQSSADLVIQEFMDLRTRYTALVTLMTQYIKFAGDSLKRLEEEEKSLEEEKKEHVEKVKELQKWVSNISKTLRDGEKAGKSSFSKQKISSEEISIKKEQLSEALQGMQLFLAKHGDKMTDEERNELEKQVKTLQESYNLFFSESLKQLQQLQTLGDIKVEEKLDKVIAGTVDQSTGEVLSVFQSVLRGLLDYDTGIRLLETQLMISGLISPELRTCFNLKDAQSHGLIDEQVLSQLQELNEMKEIISAVSSTRVPVLDALAEGVISEPMAIRVLEILLSTGSLVIPATGEQLTLQKAFQQHLVSSALFSKILERQSLCKDLIDPSTSEKVSLIDIMQRSVLQEDLGMRLLPVRPQEGGRITLKCGRNVSILRAAHEGLIDRETMFRLLGAQLLSGGLINSKSGRRLTVEEAVAEGVMDRDTANSILTYQVETGGIIRCNPAKRLTVDEAVQCNLIPSSSALLVLEAQRGYVGLIWPHSGEIFPTSSSLQQELITNELASKILEGRQKIAALYIPETCQVIDLEVATQLGIIDNYTASILKSITLPDKMPNLGDLEACKNARRWLSFCKFQPSMVHDYRLDEDAFDGEEPVATQSSEQTKKLFLSYLMINSYMDANTGQRLLLYDGDLNEAVGMLLEGCGAEIDKDTPIEECFDVLRLSGISLNNTASKEMGESPASPSSFDKCHQREPEHKETPENTIDEEFQELETNVIRSEFWLSENLADVITTDLKVKKSPDVSVPSSRSHLTQVGLADVSLPRQDSENRVENGENQCQLETKEHADECSHSKNLQNLASDLITDPMIKSKTSRAYDLNETENEDNISRGSVLFDYSPRLSALLSHDKLRTEQGSFHDVHSAESNGKKCETSTLPFNDQTESSGQRIREKFQDQFLGIAAINISLKGEQAEEKSFNVGCSNPQVECQSDEFSSDTCGEDENALATSQQEPEDENRESTVEGSSGAPTPRAGGHDVGLAPTHTPSFEGTVGASAGDYETSLLDDRCSETDTDSDADFYDTPLSEDDDHDSLLLEGDDCDCLQPEDYDSLPEEDEWAAPPGEVFYDVSKEEEHSVGTQAGLAESLGVRGGAQSLQDFLIGAEKAELGSGEEIQLNSFESYEVSGPLMETVSERDSTDDLEGDESDSLTDYETEGGKESFTMAVESEDAGCWEGREKDCVAGQGFESAPDHLDSVQSKDSYEESVSGPNEQDDDDRGADAGDGAGGEGAEPMGQGAAAAVVVPGCVAAAPETENSHASQRNNKTILLTQKHHHNSKQKQQCVNVLQPESSSKSSLGPEINCFPEDTNEVVGKSIEDLLNHEMVLQDELLPIMKDTESENIFSPVGALPNTSVSSASELEGHLKNTGLELIQPGSADSVKGGNPYCENVTLRGNSSSDKIICPEPSLTGKPAEESHLSFTMSVADNDPPGSGRDLIKRTADKSNVQIEDEASLPKMCAGKGEVLIEGPLEDKYPKLLPSKSTRESLDIVNSLFPVPQTIHSEEHSQEESLKNTAVALKDEPQNLPTVVSRSPVQFENLEEIFDSSVSQVINDDMTSDVTLSEGFTKIETDSLTDGPEDELDLFTYLKHCAKDVKAKDVLKPGEDTPSCIPVTSPPIKEHLQLGVNNADEKAALAQEDSPPKEMGQQKDLPAEESRSGIPKLTPAGDESMPSGFPLGNAEGLGKHMDFVQSDLCADGVRNNSSKALSTDCSSLEIHSEKEGIEQQKGKEPAPSPGAQGSKVQVAELSQVLVEDITDTLKGNLKEGRVTPQELGKPSACADANILIQTFIKRVSSLQLVNETPGVPSNSNTSGCGISCAKNSESREDPLCAANLKSELLLDILKQSQYSQKVIGAFELMKELTQMECDLEEKGGASELLPLQLEDIFCKLLPDGYSEKGGQHTDLSKKSPTAPEVTDEEPHILEEFNSKEGNPCSLNLQSVKESGPENSPVCAPALSRDGRLKELCAASPGHLECISGSEDLASGDSLMERFSKELQQCLQHRSKMCEYLALLQDMKPPFGSQDSRDGSLEALRDQLKQLETFELGLAPIGVILRKDMTLAEEFVKSVPSDFPRGPLEDLSMSLQSLQTALSSLQAVSSERMSHITLAIDSEVSKLAVSHEEFLQKLQSFSCWISETSKSVKDVEIMTVRDAELIKQSLEFLKNVLKDLGHTKTQLETTAFDVQFFISEHAQDLSPTQSRQLLRLLNTTQKGFLDMQDSVTTQVEHLEAQLQLEQDLDHQKLVAERQQEYKEKLQGICDLLTQTENRLIGHQEAFVIGDGTAELKKYQSKQEELQKDMQGSAQALAEIVKNTENFLKESGEKLSREDKAVIEQKLNEAKIKCEQLTIKAEQSKKELDKVVTTAIREETEKVVAAKQLEESKTKIENLLDWLANVERDSGRAAMEPKQIIEQNGTHFQEGDGKLMMGEEDEFNGNLLDTDVDGRVGTTEENLNQQYQKMKAQHAELVAQQQAVLAATQAAQALLETQGHHLCPEEKEKLQRNVTELKTHFESALAASETAVRRTRSLQEELQKFDTDCGEFEQWLQQAEQDLQNLEAGADDLSGLTAKLKRQKSFSEDVISHKGDLRYITISGNRVLEAAKSCGGREGGGRADRDQVDTSAAHREVQGRLDRATERFRSLYTKCNVLGNNLKDLVDKYQHYEDASSGLLSGLQACEATASRHLSEPIAVDPKNLQRQLEEMKALQGQISSQQVAVEKLKKTAEVLLDSRASLLPAKSDIQKTLDDIVGRYDDLSTSVSERNEKLQMTLTRSLSVQDGLDEMLLWMEGVERCLQEPCQLPLSSTALQDVISKSIMLEQDIAGRQSSINAMNEKVKRFTETTDPSTASSLQARMKDLAFRFSEASHKHKEKLAQVEKLKTKVERFENLSEKLHMFLEAKTQALTEADVPGKDVTELSQFMQESTSELLERKKDLEVLQNLLKEISSHGLPGDKALIFEKTNNLSKKFKEMEDTVKEKKEAVSSCQEQMGAFQVLVKSLKSWIKETTERVPVVQPSFGAEDLQKSLEETKKLQEKWSLKTPEIQKVSDSGNSLCNLISAVTTPAKAIAAVKSGGVILNGEGTATDTQEVLANKGLTSIKKDMTDISHGYEDLGLLLKDKIGELSTKLSRLQKAQEESSAMMQWLQTMSNTATKWHQAPTPVDTEAVKSQVEQNKLFDAELKQNVNKVQELKDKLTELLEENPDTPEAPRWKQMLTEIDSKWQELNQLTVDRQQKLEESSNTLTQFQTVEAQLKQWLVEKELMVSVLGPLSVDPNMLNTQRQQVQILLQEFDTRKPQYEQLTTAGRGILQRPGEHPSLHGTVKEQLAAVTQKWDSLTGQLRDRCDRIDQAVGKSTQYQSLLRSLSEKLADLDDQLSSSVAGSAHPDAMSQQLETAQKLKQAVEQEGKRISAAQALGDDLAALVREEYLRAELSRQLEGVLKSFKDLEQKAETHVEHLQSACASSHQFQQMSRDFQAWLDTKKEEQNKSPLISAKVDVLESLVKDQKDFRKTLTAQSHLYEKTIAEGENLLLKTQGSEKVALQLQLNTIKTNWDGLQKQVKDREDRVKDTLERALKYKEHVDTLRPWIDRCQGSLEEIKCSLDPAETENALARLKALQKEMDQHFGLVEQLSGAAGSLLGVCEVDQEVVAEERECLLRKVDTVTEQVHRKKFSLENMAQKFKEFQEVSREAQRQLQGAKDQLAVHDSLGPQAHSSKSLTVLQTQQKALQTLKSQVDLAQGLARDLVAEASDSKGTSEILLQAETLAQEHDSLSQQVDDKCSFLETKLQGIGHFQNTIREMFSQFAEFDDELDGMAPVGRDAETLQKQKEAIRAFLEKLDALIANNANANKTCKMMLATEEASPDLVGIKRDLEALSKQCNKLWDRAQARKEQVEGTIVRLEEFYSKLQEFSTLLQKAEELEESQGPVGMETETINQQLDVFKVFQKEEIEPLQVKHQDVNWLGQGLIQSAAKGASTEALEHDLDDAGARWKTLNKKVAQRAAQLQEALLHCGRFQDALESLLSWMGDTEELVANQKAPSAEFKVVKAQIQEQKLLQRLLDDRKSTVEVIKREGEKIAATAEPPDKVKILKQLSLLDSRWEALLSKAETRNRQLEGISVVAQQFHETLEPLNEWLSTTEKRLANCEPVGTQASKLEEQIEQHKVLQEDIQLRKQNVDQALLNGLELLKRTTGDEVLIIQDKLEAIKARYQDITKLSTDVAKTLEQALQLARRLQSTHEELCAWLDKVEVELLSYETQVLKGEAASQAHARQKELKKEAKSHKALLDSLNEVSTALLELVPWRAREGLERTVAEDNDRFRLVSDAVAQRVEAIDAALLRAQQFDQAADAELAWINETEKKLTSLGDIRLEQDQTSAQLQVQKTFTMEILRHKDIIDELVKSGHKIMSTCSEEEKQPMKKKLDTVLKNYDAICQVNSERYLQLERAQSLVSQFWETYEELWPWLTDTQKAIAQLPAPALEYETLRQQQEEHRQLRELIAEHKPHIDKMNKTGPQLLELSPREGFSIQEKYVAADTLYSQIKEDVRKRAVALDEAISQSTQFHDKIDQILESLERVVERLRQPPSISAEVEKIREQVSENKNVAVDMEKLQPLYETLRQRGEEMIARSQGTDKDISAKAVQDKLDQMVFIWENIHVLVEEREAKLLDVMELAEKFWCDHLSLVVTTKDTQDFIRDLEDPGIDPSVVKQQQEAAEVIREEIDGLQEELDMVINLGSELIAACGEPDKPIVKKSIDELNSAWDSLNKAWKDRVDRLEEAMQTAVQYQDGLQALFDWVDIAGGKLASMSPIGTDLETVKQQIEELKQFKSEAYQQQIEMERLNHQAELLLKKVTEESDKHTVQDPLMELKLIWDSLDERIINRQHKLEGALLALGQFQHALDELLAWLTHTEGLLGEQKPVGGDPKAIEIELAKHHVLQNDVLAHQSTVEAVNKAGNDLIESSAGEEASSLQNKLEVLNQRWQNVLEKTEQRKQQLDAALRQAKGFHGEIEDLQQWLTDTERHLLASKPLGGLPETAREQLNAHLEICAAFDVKEETYKNLMQKGQQMLARCPKSAETNIDQDINNLKEKWESVETKLNERKVKLEEALTLAMEFHNSLQDFINWLTQAEQTLNVASRPSLILDTVLFQIDEHKVFANEVNSHREQIIELDKTGTHLKYFSQKQDVVLIKNLLISVQSRWEKVVQRLVERGRSLDEARKRAKQFHDAWSKLMEWLEESEKSLDSELEIANDPDKIKTQLAQHKEFQKSLGAKHSVYDTTSRTGRSLKEKTTLADDNLKLDDMLSELRDKWDTICGKSVERQNKLEEALLFSGQFTDALQALIDWLYRVEPQLAEDQPVHGDIDLVMNLIDNHKVFQKELGKRTSSVQALKRSARELIEGNQDDSSWVRVQVQELSTRWETVCALSISKQSRLEAALRQAEEFHSVVHALLEWLAEAEQTLRFHGVLPDDEDALRTLIDQHKEFMKRLEEKRAALNKATSMGDAILAICHPDSITTIKHWITIIRARFEEVLAWAKQHQQRLASALAGLIAKQELLEALLAWLQWAETTLSDRDKEVIPQEIEEVKALIAEHQTFMEEMTRKQPDVDKVTKTYKRRAADPSSLQSHIPVLDKGRAGRKRLPAPSFYPSGSQTQIETKNPRVNLLVSKWQQVWLLALERRRKLNDALDRLEELREFANFDFDVWRKKYMRWMNHKKSRVMDFFRRIDKDQDGKITRQEFIDGILSSKFPTSRLEMSAVADIFDRDGDGYIDYYEFVAALHPNKDAYKPITDADKIEDEVTRQVAKCKCAKRFQVEQIGDNKYRFFLGNQFGDSQQLRLVRILRSTVMVRVGGGWMALDEFLVKNDPCRAKGRTNMELREKFILADGATQGMAAFRPRGRRSRPSSRAASPSRSTSVSGQAGQAASPQVPASSTPKILHPLTRNYGKPWLTNSKVSTPCKPAECPDFPVSSPEGTPIQGSKLRLPGYLSGKGFHSGEDSGLITTAAARVRTQFADPRRTPSRPGSRAGSKAGSRASSRRGSDASDFDISEIQSVCSDVETVPPTHRPTPRAGSRPPGAKPSKIPTPQRKSPASKLDKSSKR</sequence>
<dbReference type="InterPro" id="IPR018247">
    <property type="entry name" value="EF_Hand_1_Ca_BS"/>
</dbReference>
<dbReference type="CDD" id="cd00051">
    <property type="entry name" value="EFh"/>
    <property type="match status" value="1"/>
</dbReference>
<dbReference type="SMART" id="SM00243">
    <property type="entry name" value="GAS2"/>
    <property type="match status" value="1"/>
</dbReference>
<accession>A0ABM4RE87</accession>
<evidence type="ECO:0000259" key="19">
    <source>
        <dbReference type="PROSITE" id="PS50002"/>
    </source>
</evidence>
<keyword evidence="17" id="KW-0175">Coiled coil</keyword>
<feature type="coiled-coil region" evidence="17">
    <location>
        <begin position="4253"/>
        <end position="4280"/>
    </location>
</feature>
<evidence type="ECO:0000259" key="22">
    <source>
        <dbReference type="PROSITE" id="PS51460"/>
    </source>
</evidence>
<feature type="compositionally biased region" description="Polar residues" evidence="18">
    <location>
        <begin position="7461"/>
        <end position="7479"/>
    </location>
</feature>
<feature type="region of interest" description="Disordered" evidence="18">
    <location>
        <begin position="7553"/>
        <end position="7645"/>
    </location>
</feature>
<dbReference type="SMART" id="SM00054">
    <property type="entry name" value="EFh"/>
    <property type="match status" value="2"/>
</dbReference>
<evidence type="ECO:0000256" key="8">
    <source>
        <dbReference type="ARBA" id="ARBA00022701"/>
    </source>
</evidence>
<keyword evidence="9" id="KW-0479">Metal-binding</keyword>
<evidence type="ECO:0000256" key="16">
    <source>
        <dbReference type="PROSITE-ProRule" id="PRU00192"/>
    </source>
</evidence>
<keyword evidence="14" id="KW-0206">Cytoskeleton</keyword>
<dbReference type="InterPro" id="IPR018159">
    <property type="entry name" value="Spectrin/alpha-actinin"/>
</dbReference>
<feature type="compositionally biased region" description="Low complexity" evidence="18">
    <location>
        <begin position="7565"/>
        <end position="7579"/>
    </location>
</feature>
<dbReference type="Pfam" id="PF21097">
    <property type="entry name" value="SR_plectin_7"/>
    <property type="match status" value="1"/>
</dbReference>
<dbReference type="CDD" id="cd21239">
    <property type="entry name" value="CH_DYST_rpt2"/>
    <property type="match status" value="1"/>
</dbReference>
<feature type="region of interest" description="Disordered" evidence="18">
    <location>
        <begin position="2239"/>
        <end position="2272"/>
    </location>
</feature>
<feature type="coiled-coil region" evidence="17">
    <location>
        <begin position="6362"/>
        <end position="6406"/>
    </location>
</feature>
<dbReference type="InterPro" id="IPR001715">
    <property type="entry name" value="CH_dom"/>
</dbReference>
<dbReference type="PROSITE" id="PS00019">
    <property type="entry name" value="ACTININ_1"/>
    <property type="match status" value="1"/>
</dbReference>
<dbReference type="Pfam" id="PF18373">
    <property type="entry name" value="Spectrin_2"/>
    <property type="match status" value="1"/>
</dbReference>
<dbReference type="InterPro" id="IPR001589">
    <property type="entry name" value="Actinin_actin-bd_CS"/>
</dbReference>
<evidence type="ECO:0000256" key="9">
    <source>
        <dbReference type="ARBA" id="ARBA00022723"/>
    </source>
</evidence>
<organism evidence="23 24">
    <name type="scientific">Bos indicus</name>
    <name type="common">Zebu</name>
    <dbReference type="NCBI Taxonomy" id="9915"/>
    <lineage>
        <taxon>Eukaryota</taxon>
        <taxon>Metazoa</taxon>
        <taxon>Chordata</taxon>
        <taxon>Craniata</taxon>
        <taxon>Vertebrata</taxon>
        <taxon>Euteleostomi</taxon>
        <taxon>Mammalia</taxon>
        <taxon>Eutheria</taxon>
        <taxon>Laurasiatheria</taxon>
        <taxon>Artiodactyla</taxon>
        <taxon>Ruminantia</taxon>
        <taxon>Pecora</taxon>
        <taxon>Bovidae</taxon>
        <taxon>Bovinae</taxon>
        <taxon>Bos</taxon>
    </lineage>
</organism>
<dbReference type="SMART" id="SM00150">
    <property type="entry name" value="SPEC"/>
    <property type="match status" value="33"/>
</dbReference>